<proteinExistence type="inferred from homology"/>
<dbReference type="InterPro" id="IPR003690">
    <property type="entry name" value="MTERF"/>
</dbReference>
<evidence type="ECO:0000256" key="2">
    <source>
        <dbReference type="ARBA" id="ARBA00022472"/>
    </source>
</evidence>
<keyword evidence="2" id="KW-0806">Transcription termination</keyword>
<keyword evidence="2" id="KW-0804">Transcription</keyword>
<evidence type="ECO:0000256" key="1">
    <source>
        <dbReference type="ARBA" id="ARBA00007692"/>
    </source>
</evidence>
<dbReference type="Gene3D" id="1.25.70.10">
    <property type="entry name" value="Transcription termination factor 3, mitochondrial"/>
    <property type="match status" value="1"/>
</dbReference>
<reference evidence="4" key="1">
    <citation type="submission" date="2014-09" db="EMBL/GenBank/DDBJ databases">
        <authorList>
            <person name="Magalhaes I.L.F."/>
            <person name="Oliveira U."/>
            <person name="Santos F.R."/>
            <person name="Vidigal T.H.D.A."/>
            <person name="Brescovit A.D."/>
            <person name="Santos A.J."/>
        </authorList>
    </citation>
    <scope>NUCLEOTIDE SEQUENCE</scope>
    <source>
        <tissue evidence="4">Shoot tissue taken approximately 20 cm above the soil surface</tissue>
    </source>
</reference>
<organism evidence="4">
    <name type="scientific">Arundo donax</name>
    <name type="common">Giant reed</name>
    <name type="synonym">Donax arundinaceus</name>
    <dbReference type="NCBI Taxonomy" id="35708"/>
    <lineage>
        <taxon>Eukaryota</taxon>
        <taxon>Viridiplantae</taxon>
        <taxon>Streptophyta</taxon>
        <taxon>Embryophyta</taxon>
        <taxon>Tracheophyta</taxon>
        <taxon>Spermatophyta</taxon>
        <taxon>Magnoliopsida</taxon>
        <taxon>Liliopsida</taxon>
        <taxon>Poales</taxon>
        <taxon>Poaceae</taxon>
        <taxon>PACMAD clade</taxon>
        <taxon>Arundinoideae</taxon>
        <taxon>Arundineae</taxon>
        <taxon>Arundo</taxon>
    </lineage>
</organism>
<keyword evidence="2" id="KW-0805">Transcription regulation</keyword>
<evidence type="ECO:0000256" key="3">
    <source>
        <dbReference type="ARBA" id="ARBA00022946"/>
    </source>
</evidence>
<dbReference type="InterPro" id="IPR038538">
    <property type="entry name" value="MTERF_sf"/>
</dbReference>
<name>A0A0A9F3Z9_ARUDO</name>
<reference evidence="4" key="2">
    <citation type="journal article" date="2015" name="Data Brief">
        <title>Shoot transcriptome of the giant reed, Arundo donax.</title>
        <authorList>
            <person name="Barrero R.A."/>
            <person name="Guerrero F.D."/>
            <person name="Moolhuijzen P."/>
            <person name="Goolsby J.A."/>
            <person name="Tidwell J."/>
            <person name="Bellgard S.E."/>
            <person name="Bellgard M.I."/>
        </authorList>
    </citation>
    <scope>NUCLEOTIDE SEQUENCE</scope>
    <source>
        <tissue evidence="4">Shoot tissue taken approximately 20 cm above the soil surface</tissue>
    </source>
</reference>
<dbReference type="SMART" id="SM00733">
    <property type="entry name" value="Mterf"/>
    <property type="match status" value="2"/>
</dbReference>
<dbReference type="AlphaFoldDB" id="A0A0A9F3Z9"/>
<dbReference type="EMBL" id="GBRH01193020">
    <property type="protein sequence ID" value="JAE04876.1"/>
    <property type="molecule type" value="Transcribed_RNA"/>
</dbReference>
<sequence length="212" mass="23092">MHPSASPPSTPSASYLFSLRLLSATASPFAAEDYLVTNCGLSRAQALKASKKISHLKSPSKPDAVLAFLAGLGLSRADVATVVANDPLCLCAKVEETLAPRIVDFSDLGLSRPEIVRLVLVARTNLRSSSLRRNVDFWLQIFGSLDELLRVLKVSNSILSMDIEKVVKPNLALLQGCGISVSKIPYAFWSRMVTISSKPCRKLWHVLMSLEL</sequence>
<dbReference type="GO" id="GO:0006353">
    <property type="term" value="P:DNA-templated transcription termination"/>
    <property type="evidence" value="ECO:0007669"/>
    <property type="project" value="UniProtKB-KW"/>
</dbReference>
<dbReference type="GO" id="GO:0003676">
    <property type="term" value="F:nucleic acid binding"/>
    <property type="evidence" value="ECO:0007669"/>
    <property type="project" value="InterPro"/>
</dbReference>
<evidence type="ECO:0000313" key="4">
    <source>
        <dbReference type="EMBL" id="JAE04876.1"/>
    </source>
</evidence>
<dbReference type="PANTHER" id="PTHR13068">
    <property type="entry name" value="CGI-12 PROTEIN-RELATED"/>
    <property type="match status" value="1"/>
</dbReference>
<protein>
    <submittedName>
        <fullName evidence="4">Uncharacterized protein</fullName>
    </submittedName>
</protein>
<comment type="similarity">
    <text evidence="1">Belongs to the mTERF family.</text>
</comment>
<dbReference type="Pfam" id="PF02536">
    <property type="entry name" value="mTERF"/>
    <property type="match status" value="1"/>
</dbReference>
<keyword evidence="3" id="KW-0809">Transit peptide</keyword>
<dbReference type="PANTHER" id="PTHR13068:SF136">
    <property type="entry name" value="OS06G0224400 PROTEIN"/>
    <property type="match status" value="1"/>
</dbReference>
<accession>A0A0A9F3Z9</accession>